<proteinExistence type="predicted"/>
<organism evidence="2 3">
    <name type="scientific">Rhizobium loti</name>
    <name type="common">Mesorhizobium loti</name>
    <dbReference type="NCBI Taxonomy" id="381"/>
    <lineage>
        <taxon>Bacteria</taxon>
        <taxon>Pseudomonadati</taxon>
        <taxon>Pseudomonadota</taxon>
        <taxon>Alphaproteobacteria</taxon>
        <taxon>Hyphomicrobiales</taxon>
        <taxon>Phyllobacteriaceae</taxon>
        <taxon>Mesorhizobium</taxon>
    </lineage>
</organism>
<dbReference type="AlphaFoldDB" id="A0A8E3B460"/>
<dbReference type="GO" id="GO:0016853">
    <property type="term" value="F:isomerase activity"/>
    <property type="evidence" value="ECO:0007669"/>
    <property type="project" value="UniProtKB-KW"/>
</dbReference>
<dbReference type="GeneID" id="61052953"/>
<gene>
    <name evidence="2" type="ORF">C8D77_104280</name>
</gene>
<evidence type="ECO:0000313" key="2">
    <source>
        <dbReference type="EMBL" id="PWJ90938.1"/>
    </source>
</evidence>
<reference evidence="2 3" key="1">
    <citation type="submission" date="2018-05" db="EMBL/GenBank/DDBJ databases">
        <title>Genomic Encyclopedia of Type Strains, Phase IV (KMG-IV): sequencing the most valuable type-strain genomes for metagenomic binning, comparative biology and taxonomic classification.</title>
        <authorList>
            <person name="Goeker M."/>
        </authorList>
    </citation>
    <scope>NUCLEOTIDE SEQUENCE [LARGE SCALE GENOMIC DNA]</scope>
    <source>
        <strain evidence="2 3">DSM 2626</strain>
    </source>
</reference>
<dbReference type="Pfam" id="PF07883">
    <property type="entry name" value="Cupin_2"/>
    <property type="match status" value="1"/>
</dbReference>
<comment type="caution">
    <text evidence="2">The sequence shown here is derived from an EMBL/GenBank/DDBJ whole genome shotgun (WGS) entry which is preliminary data.</text>
</comment>
<dbReference type="Proteomes" id="UP000245631">
    <property type="component" value="Unassembled WGS sequence"/>
</dbReference>
<dbReference type="RefSeq" id="WP_109666166.1">
    <property type="nucleotide sequence ID" value="NZ_QGGH01000004.1"/>
</dbReference>
<keyword evidence="2" id="KW-0413">Isomerase</keyword>
<dbReference type="InterPro" id="IPR011051">
    <property type="entry name" value="RmlC_Cupin_sf"/>
</dbReference>
<evidence type="ECO:0000313" key="3">
    <source>
        <dbReference type="Proteomes" id="UP000245631"/>
    </source>
</evidence>
<dbReference type="InterPro" id="IPR013096">
    <property type="entry name" value="Cupin_2"/>
</dbReference>
<evidence type="ECO:0000259" key="1">
    <source>
        <dbReference type="Pfam" id="PF07883"/>
    </source>
</evidence>
<dbReference type="SUPFAM" id="SSF51182">
    <property type="entry name" value="RmlC-like cupins"/>
    <property type="match status" value="1"/>
</dbReference>
<dbReference type="InterPro" id="IPR014710">
    <property type="entry name" value="RmlC-like_jellyroll"/>
</dbReference>
<feature type="domain" description="Cupin type-2" evidence="1">
    <location>
        <begin position="42"/>
        <end position="88"/>
    </location>
</feature>
<dbReference type="Gene3D" id="2.60.120.10">
    <property type="entry name" value="Jelly Rolls"/>
    <property type="match status" value="1"/>
</dbReference>
<accession>A0A8E3B460</accession>
<protein>
    <submittedName>
        <fullName evidence="2">Mannose-6-phosphate isomerase-like protein (Cupin superfamily)</fullName>
    </submittedName>
</protein>
<sequence length="111" mass="12741">MHIPANKSREINTLEGTIWKYFLNSEVGISYQTLTMRSPLTGQHLNKETNEIYFIVKGTAKFIVGDKEYDVGEKDVVVVEAGIAHYIETGALTYLTVTRPDWKFEQYQHVD</sequence>
<name>A0A8E3B460_RHILI</name>
<dbReference type="EMBL" id="QGGH01000004">
    <property type="protein sequence ID" value="PWJ90938.1"/>
    <property type="molecule type" value="Genomic_DNA"/>
</dbReference>